<keyword evidence="2" id="KW-1185">Reference proteome</keyword>
<sequence length="83" mass="10052">MARRNRGYYRHHRARVIKRKCKIVKRRFHNGFGKDEPGRFHKGKIHCGCFLCRPHKYLGILNKTNLVKRQSMEEEIKEHHGEK</sequence>
<comment type="caution">
    <text evidence="1">The sequence shown here is derived from an EMBL/GenBank/DDBJ whole genome shotgun (WGS) entry which is preliminary data.</text>
</comment>
<name>A0ABT0XN97_9BACI</name>
<dbReference type="RefSeq" id="WP_251611089.1">
    <property type="nucleotide sequence ID" value="NZ_JAMQJY010000003.1"/>
</dbReference>
<evidence type="ECO:0000313" key="2">
    <source>
        <dbReference type="Proteomes" id="UP001203665"/>
    </source>
</evidence>
<dbReference type="EMBL" id="JAMQJY010000003">
    <property type="protein sequence ID" value="MCM2677373.1"/>
    <property type="molecule type" value="Genomic_DNA"/>
</dbReference>
<protein>
    <submittedName>
        <fullName evidence="1">Uncharacterized protein</fullName>
    </submittedName>
</protein>
<dbReference type="Proteomes" id="UP001203665">
    <property type="component" value="Unassembled WGS sequence"/>
</dbReference>
<evidence type="ECO:0000313" key="1">
    <source>
        <dbReference type="EMBL" id="MCM2677373.1"/>
    </source>
</evidence>
<accession>A0ABT0XN97</accession>
<organism evidence="1 2">
    <name type="scientific">Alkalicoccobacillus plakortidis</name>
    <dbReference type="NCBI Taxonomy" id="444060"/>
    <lineage>
        <taxon>Bacteria</taxon>
        <taxon>Bacillati</taxon>
        <taxon>Bacillota</taxon>
        <taxon>Bacilli</taxon>
        <taxon>Bacillales</taxon>
        <taxon>Bacillaceae</taxon>
        <taxon>Alkalicoccobacillus</taxon>
    </lineage>
</organism>
<gene>
    <name evidence="1" type="ORF">NDM98_19310</name>
</gene>
<proteinExistence type="predicted"/>
<reference evidence="1" key="1">
    <citation type="submission" date="2022-06" db="EMBL/GenBank/DDBJ databases">
        <title>Alkalicoccobacillus porphyridii sp. nov., isolated from a marine red alga, Porphyridium purpureum and reclassification of Shouchella plakortidis and Shouchella gibsonii as Alkalicoccobacillus plakortidis comb. nov. and Alkalicoccobacillus gibsonii comb. nov.</title>
        <authorList>
            <person name="Kim K.H."/>
            <person name="Lee J.K."/>
            <person name="Han D.M."/>
            <person name="Baek J.H."/>
            <person name="Jeon C.O."/>
        </authorList>
    </citation>
    <scope>NUCLEOTIDE SEQUENCE</scope>
    <source>
        <strain evidence="1">DSM 19153</strain>
    </source>
</reference>